<sequence>MPKKTEKLAVGATAALNLRAELERAVDESKGAAGSRARASEKRSSAWDAQNEGVQQRALKDMLELQEQSPGEVSARIRANMEKKARIYDMLSTGRTADGLDEDTAARIMEESSVDFLSKQYSHLLERKRRRAEERGDELVEIIDEFGRTRMVPRSQAGQYQAGSSSDDISSSDASDEEHLLLSTSRSHVAGHYELSSNAAEREKQIRNLKDLHCETVAARESAETNLTLQDRQQQLVDHRWHKVLESHARALRNARDHTNPQ</sequence>
<dbReference type="PANTHER" id="PTHR15885:SF1">
    <property type="entry name" value="COILED-COIL DOMAIN-CONTAINING PROTEIN 174"/>
    <property type="match status" value="1"/>
</dbReference>
<dbReference type="InterPro" id="IPR025066">
    <property type="entry name" value="CCDC174-like"/>
</dbReference>
<feature type="compositionally biased region" description="Low complexity" evidence="2">
    <location>
        <begin position="155"/>
        <end position="173"/>
    </location>
</feature>
<dbReference type="PANTHER" id="PTHR15885">
    <property type="entry name" value="COILED-COIL DOMAIN-CONTAINING PROTEIN 174"/>
    <property type="match status" value="1"/>
</dbReference>
<evidence type="ECO:0000313" key="4">
    <source>
        <dbReference type="Proteomes" id="UP000193922"/>
    </source>
</evidence>
<keyword evidence="1" id="KW-0175">Coiled coil</keyword>
<feature type="region of interest" description="Disordered" evidence="2">
    <location>
        <begin position="153"/>
        <end position="179"/>
    </location>
</feature>
<dbReference type="STRING" id="61395.A0A1Y1WA70"/>
<accession>A0A1Y1WA70</accession>
<reference evidence="3 4" key="1">
    <citation type="submission" date="2016-07" db="EMBL/GenBank/DDBJ databases">
        <title>Pervasive Adenine N6-methylation of Active Genes in Fungi.</title>
        <authorList>
            <consortium name="DOE Joint Genome Institute"/>
            <person name="Mondo S.J."/>
            <person name="Dannebaum R.O."/>
            <person name="Kuo R.C."/>
            <person name="Labutti K."/>
            <person name="Haridas S."/>
            <person name="Kuo A."/>
            <person name="Salamov A."/>
            <person name="Ahrendt S.R."/>
            <person name="Lipzen A."/>
            <person name="Sullivan W."/>
            <person name="Andreopoulos W.B."/>
            <person name="Clum A."/>
            <person name="Lindquist E."/>
            <person name="Daum C."/>
            <person name="Ramamoorthy G.K."/>
            <person name="Gryganskyi A."/>
            <person name="Culley D."/>
            <person name="Magnuson J.K."/>
            <person name="James T.Y."/>
            <person name="O'Malley M.A."/>
            <person name="Stajich J.E."/>
            <person name="Spatafora J.W."/>
            <person name="Visel A."/>
            <person name="Grigoriev I.V."/>
        </authorList>
    </citation>
    <scope>NUCLEOTIDE SEQUENCE [LARGE SCALE GENOMIC DNA]</scope>
    <source>
        <strain evidence="3 4">ATCC 12442</strain>
    </source>
</reference>
<protein>
    <submittedName>
        <fullName evidence="3">Uncharacterized protein</fullName>
    </submittedName>
</protein>
<dbReference type="EMBL" id="MCFD01000006">
    <property type="protein sequence ID" value="ORX70044.1"/>
    <property type="molecule type" value="Genomic_DNA"/>
</dbReference>
<evidence type="ECO:0000313" key="3">
    <source>
        <dbReference type="EMBL" id="ORX70044.1"/>
    </source>
</evidence>
<evidence type="ECO:0000256" key="1">
    <source>
        <dbReference type="ARBA" id="ARBA00023054"/>
    </source>
</evidence>
<feature type="region of interest" description="Disordered" evidence="2">
    <location>
        <begin position="24"/>
        <end position="51"/>
    </location>
</feature>
<organism evidence="3 4">
    <name type="scientific">Linderina pennispora</name>
    <dbReference type="NCBI Taxonomy" id="61395"/>
    <lineage>
        <taxon>Eukaryota</taxon>
        <taxon>Fungi</taxon>
        <taxon>Fungi incertae sedis</taxon>
        <taxon>Zoopagomycota</taxon>
        <taxon>Kickxellomycotina</taxon>
        <taxon>Kickxellomycetes</taxon>
        <taxon>Kickxellales</taxon>
        <taxon>Kickxellaceae</taxon>
        <taxon>Linderina</taxon>
    </lineage>
</organism>
<proteinExistence type="predicted"/>
<comment type="caution">
    <text evidence="3">The sequence shown here is derived from an EMBL/GenBank/DDBJ whole genome shotgun (WGS) entry which is preliminary data.</text>
</comment>
<dbReference type="Pfam" id="PF13300">
    <property type="entry name" value="DUF4078"/>
    <property type="match status" value="1"/>
</dbReference>
<evidence type="ECO:0000256" key="2">
    <source>
        <dbReference type="SAM" id="MobiDB-lite"/>
    </source>
</evidence>
<name>A0A1Y1WA70_9FUNG</name>
<dbReference type="GeneID" id="63804074"/>
<dbReference type="AlphaFoldDB" id="A0A1Y1WA70"/>
<keyword evidence="4" id="KW-1185">Reference proteome</keyword>
<dbReference type="GO" id="GO:0005634">
    <property type="term" value="C:nucleus"/>
    <property type="evidence" value="ECO:0007669"/>
    <property type="project" value="TreeGrafter"/>
</dbReference>
<dbReference type="Proteomes" id="UP000193922">
    <property type="component" value="Unassembled WGS sequence"/>
</dbReference>
<dbReference type="OrthoDB" id="333551at2759"/>
<gene>
    <name evidence="3" type="ORF">DL89DRAFT_267274</name>
</gene>
<dbReference type="RefSeq" id="XP_040743682.1">
    <property type="nucleotide sequence ID" value="XM_040887426.1"/>
</dbReference>